<evidence type="ECO:0000256" key="3">
    <source>
        <dbReference type="ARBA" id="ARBA00015325"/>
    </source>
</evidence>
<feature type="transmembrane region" description="Helical" evidence="13">
    <location>
        <begin position="6"/>
        <end position="24"/>
    </location>
</feature>
<evidence type="ECO:0000256" key="10">
    <source>
        <dbReference type="ARBA" id="ARBA00023186"/>
    </source>
</evidence>
<feature type="transmembrane region" description="Helical" evidence="13">
    <location>
        <begin position="486"/>
        <end position="507"/>
    </location>
</feature>
<keyword evidence="8 13" id="KW-1133">Transmembrane helix</keyword>
<sequence length="574" mass="63888">MDQKRLILAIAASVAILMVFQFLTPPPPKPVPKSAQVTTSQPAPPAGAPAGVGIQATAPAVPREVPRLRINGDRVAGSISLLGARIDDIVLRDYRQTIDKNSPLVRLLEPRSEPQPYYLQFGWTAAAGTAVKLPGNDTVWQGAGEVAPGKAATLTWDNGEGQTFEIKVSLDENYMFSVQQTVRNAGPASVTLYPWSRIRRDYTPHTEGYYILHEGLLGVLNGTLKEQTYSTVKSDGDKRGGLSFDSTGTGGWAGITDKYWLTALVPDQSLPGTTSFRHIAEGTSDRYQVDFLASNPLIIAPGADASLTSRAFVGAKEVHALAAYERQGVPLFSYAVDFGWFWFLTKPIFYAIDWLNWLFGNFGVAIIVFTTIIKGIFFPLANKSYRSMSKMKLLAPKMQELREQYKEDPPKLQNEMMKLYKAEKVNPASGCLPILVQIPVFFALYKVIFTTIEMRHAPFFGWIHDLSAVDPTNVFNLFGLLPFDPAHSISLLHLGVWPLLMGVTMYFQQKLNPPPPDPVQAKIFQWMPVIFTFMLANFPAGLVIYWTWNNLLTIGQQWLIMRQTTLDKPRLART</sequence>
<evidence type="ECO:0000256" key="8">
    <source>
        <dbReference type="ARBA" id="ARBA00022989"/>
    </source>
</evidence>
<feature type="region of interest" description="Disordered" evidence="14">
    <location>
        <begin position="29"/>
        <end position="53"/>
    </location>
</feature>
<feature type="domain" description="Membrane insertase YidC/Oxa/ALB C-terminal" evidence="15">
    <location>
        <begin position="362"/>
        <end position="562"/>
    </location>
</feature>
<keyword evidence="4 13" id="KW-0813">Transport</keyword>
<keyword evidence="10 13" id="KW-0143">Chaperone</keyword>
<gene>
    <name evidence="13 17" type="primary">yidC</name>
    <name evidence="17" type="ORF">F1189_07000</name>
</gene>
<dbReference type="Proteomes" id="UP000325255">
    <property type="component" value="Unassembled WGS sequence"/>
</dbReference>
<comment type="caution">
    <text evidence="17">The sequence shown here is derived from an EMBL/GenBank/DDBJ whole genome shotgun (WGS) entry which is preliminary data.</text>
</comment>
<dbReference type="PRINTS" id="PR01900">
    <property type="entry name" value="YIDCPROTEIN"/>
</dbReference>
<keyword evidence="7 13" id="KW-0653">Protein transport</keyword>
<evidence type="ECO:0000256" key="13">
    <source>
        <dbReference type="HAMAP-Rule" id="MF_01810"/>
    </source>
</evidence>
<evidence type="ECO:0000313" key="18">
    <source>
        <dbReference type="Proteomes" id="UP000325255"/>
    </source>
</evidence>
<proteinExistence type="inferred from homology"/>
<dbReference type="NCBIfam" id="TIGR03592">
    <property type="entry name" value="yidC_oxa1_cterm"/>
    <property type="match status" value="1"/>
</dbReference>
<evidence type="ECO:0000313" key="17">
    <source>
        <dbReference type="EMBL" id="KAA5613097.1"/>
    </source>
</evidence>
<dbReference type="GO" id="GO:0051205">
    <property type="term" value="P:protein insertion into membrane"/>
    <property type="evidence" value="ECO:0007669"/>
    <property type="project" value="TreeGrafter"/>
</dbReference>
<feature type="domain" description="Membrane insertase YidC N-terminal" evidence="16">
    <location>
        <begin position="67"/>
        <end position="350"/>
    </location>
</feature>
<dbReference type="Gene3D" id="2.70.98.90">
    <property type="match status" value="1"/>
</dbReference>
<comment type="function">
    <text evidence="13">Required for the insertion and/or proper folding and/or complex formation of integral membrane proteins into the membrane. Involved in integration of membrane proteins that insert both dependently and independently of the Sec translocase complex, as well as at least some lipoproteins. Aids folding of multispanning membrane proteins.</text>
</comment>
<dbReference type="InterPro" id="IPR001708">
    <property type="entry name" value="YidC/ALB3/OXA1/COX18"/>
</dbReference>
<dbReference type="Pfam" id="PF02096">
    <property type="entry name" value="60KD_IMP"/>
    <property type="match status" value="1"/>
</dbReference>
<keyword evidence="9 13" id="KW-0472">Membrane</keyword>
<dbReference type="InterPro" id="IPR028053">
    <property type="entry name" value="Membr_insert_YidC_N"/>
</dbReference>
<evidence type="ECO:0000256" key="1">
    <source>
        <dbReference type="ARBA" id="ARBA00004429"/>
    </source>
</evidence>
<dbReference type="InterPro" id="IPR019998">
    <property type="entry name" value="Membr_insert_YidC"/>
</dbReference>
<dbReference type="NCBIfam" id="NF002353">
    <property type="entry name" value="PRK01318.1-4"/>
    <property type="match status" value="1"/>
</dbReference>
<feature type="transmembrane region" description="Helical" evidence="13">
    <location>
        <begin position="425"/>
        <end position="445"/>
    </location>
</feature>
<dbReference type="InterPro" id="IPR038221">
    <property type="entry name" value="YidC_periplasmic_sf"/>
</dbReference>
<dbReference type="NCBIfam" id="TIGR03593">
    <property type="entry name" value="yidC_nterm"/>
    <property type="match status" value="1"/>
</dbReference>
<dbReference type="RefSeq" id="WP_150040001.1">
    <property type="nucleotide sequence ID" value="NZ_OW485601.1"/>
</dbReference>
<evidence type="ECO:0000256" key="6">
    <source>
        <dbReference type="ARBA" id="ARBA00022692"/>
    </source>
</evidence>
<dbReference type="PANTHER" id="PTHR12428:SF65">
    <property type="entry name" value="CYTOCHROME C OXIDASE ASSEMBLY PROTEIN COX18, MITOCHONDRIAL"/>
    <property type="match status" value="1"/>
</dbReference>
<comment type="subcellular location">
    <subcellularLocation>
        <location evidence="1">Cell inner membrane</location>
        <topology evidence="1">Multi-pass membrane protein</topology>
    </subcellularLocation>
    <subcellularLocation>
        <location evidence="13">Cell membrane</location>
        <topology evidence="13">Multi-pass membrane protein</topology>
    </subcellularLocation>
</comment>
<keyword evidence="18" id="KW-1185">Reference proteome</keyword>
<evidence type="ECO:0000256" key="9">
    <source>
        <dbReference type="ARBA" id="ARBA00023136"/>
    </source>
</evidence>
<keyword evidence="5 13" id="KW-1003">Cell membrane</keyword>
<evidence type="ECO:0000256" key="11">
    <source>
        <dbReference type="ARBA" id="ARBA00033245"/>
    </source>
</evidence>
<dbReference type="CDD" id="cd20070">
    <property type="entry name" value="5TM_YidC_Alb3"/>
    <property type="match status" value="1"/>
</dbReference>
<evidence type="ECO:0000256" key="2">
    <source>
        <dbReference type="ARBA" id="ARBA00010527"/>
    </source>
</evidence>
<organism evidence="17 18">
    <name type="scientific">Rhodovastum atsumiense</name>
    <dbReference type="NCBI Taxonomy" id="504468"/>
    <lineage>
        <taxon>Bacteria</taxon>
        <taxon>Pseudomonadati</taxon>
        <taxon>Pseudomonadota</taxon>
        <taxon>Alphaproteobacteria</taxon>
        <taxon>Acetobacterales</taxon>
        <taxon>Acetobacteraceae</taxon>
        <taxon>Rhodovastum</taxon>
    </lineage>
</organism>
<dbReference type="EMBL" id="VWPK01000008">
    <property type="protein sequence ID" value="KAA5613097.1"/>
    <property type="molecule type" value="Genomic_DNA"/>
</dbReference>
<feature type="transmembrane region" description="Helical" evidence="13">
    <location>
        <begin position="528"/>
        <end position="548"/>
    </location>
</feature>
<dbReference type="HAMAP" id="MF_01810">
    <property type="entry name" value="YidC_type1"/>
    <property type="match status" value="1"/>
</dbReference>
<evidence type="ECO:0000256" key="12">
    <source>
        <dbReference type="ARBA" id="ARBA00033342"/>
    </source>
</evidence>
<protein>
    <recommendedName>
        <fullName evidence="3 13">Membrane protein insertase YidC</fullName>
    </recommendedName>
    <alternativeName>
        <fullName evidence="12 13">Foldase YidC</fullName>
    </alternativeName>
    <alternativeName>
        <fullName evidence="11 13">Membrane integrase YidC</fullName>
    </alternativeName>
    <alternativeName>
        <fullName evidence="13">Membrane protein YidC</fullName>
    </alternativeName>
</protein>
<evidence type="ECO:0000259" key="15">
    <source>
        <dbReference type="Pfam" id="PF02096"/>
    </source>
</evidence>
<evidence type="ECO:0000259" key="16">
    <source>
        <dbReference type="Pfam" id="PF14849"/>
    </source>
</evidence>
<dbReference type="PANTHER" id="PTHR12428">
    <property type="entry name" value="OXA1"/>
    <property type="match status" value="1"/>
</dbReference>
<dbReference type="CDD" id="cd19961">
    <property type="entry name" value="EcYidC-like_peri"/>
    <property type="match status" value="1"/>
</dbReference>
<dbReference type="InterPro" id="IPR028055">
    <property type="entry name" value="YidC/Oxa/ALB_C"/>
</dbReference>
<dbReference type="PRINTS" id="PR00701">
    <property type="entry name" value="60KDINNERMP"/>
</dbReference>
<dbReference type="GO" id="GO:0015031">
    <property type="term" value="P:protein transport"/>
    <property type="evidence" value="ECO:0007669"/>
    <property type="project" value="UniProtKB-KW"/>
</dbReference>
<dbReference type="InterPro" id="IPR047196">
    <property type="entry name" value="YidC_ALB_C"/>
</dbReference>
<name>A0A5M6IZ38_9PROT</name>
<evidence type="ECO:0000256" key="14">
    <source>
        <dbReference type="SAM" id="MobiDB-lite"/>
    </source>
</evidence>
<reference evidence="17 18" key="1">
    <citation type="submission" date="2019-09" db="EMBL/GenBank/DDBJ databases">
        <title>Genome sequence of Rhodovastum atsumiense, a diverse member of the Acetobacteraceae family of non-sulfur purple photosynthetic bacteria.</title>
        <authorList>
            <person name="Meyer T."/>
            <person name="Kyndt J."/>
        </authorList>
    </citation>
    <scope>NUCLEOTIDE SEQUENCE [LARGE SCALE GENOMIC DNA]</scope>
    <source>
        <strain evidence="17 18">DSM 21279</strain>
    </source>
</reference>
<evidence type="ECO:0000256" key="7">
    <source>
        <dbReference type="ARBA" id="ARBA00022927"/>
    </source>
</evidence>
<comment type="subunit">
    <text evidence="13">Interacts with the Sec translocase complex via SecD. Specifically interacts with transmembrane segments of nascent integral membrane proteins during membrane integration.</text>
</comment>
<evidence type="ECO:0000256" key="5">
    <source>
        <dbReference type="ARBA" id="ARBA00022475"/>
    </source>
</evidence>
<dbReference type="GO" id="GO:0005886">
    <property type="term" value="C:plasma membrane"/>
    <property type="evidence" value="ECO:0007669"/>
    <property type="project" value="UniProtKB-SubCell"/>
</dbReference>
<dbReference type="OrthoDB" id="9780552at2"/>
<dbReference type="GO" id="GO:0032977">
    <property type="term" value="F:membrane insertase activity"/>
    <property type="evidence" value="ECO:0007669"/>
    <property type="project" value="InterPro"/>
</dbReference>
<dbReference type="AlphaFoldDB" id="A0A5M6IZ38"/>
<keyword evidence="6 13" id="KW-0812">Transmembrane</keyword>
<dbReference type="Pfam" id="PF14849">
    <property type="entry name" value="YidC_periplas"/>
    <property type="match status" value="1"/>
</dbReference>
<comment type="similarity">
    <text evidence="2 13">Belongs to the OXA1/ALB3/YidC family. Type 1 subfamily.</text>
</comment>
<evidence type="ECO:0000256" key="4">
    <source>
        <dbReference type="ARBA" id="ARBA00022448"/>
    </source>
</evidence>
<accession>A0A5M6IZ38</accession>
<feature type="transmembrane region" description="Helical" evidence="13">
    <location>
        <begin position="358"/>
        <end position="381"/>
    </location>
</feature>